<keyword evidence="4" id="KW-1185">Reference proteome</keyword>
<proteinExistence type="predicted"/>
<sequence length="147" mass="14989">MATLRSNRTCLAWLTIAALSVAGCAGGNAIDKGVPKTAFSEAAAPAAPSEPAAGTAAAFPPPPGDSVFTGTGVVAATGEFPNINEMPQGETAQMTDAQRDALVAQMTALSAAHANGRISPAQYQRRLAELRRLGATHSTATIRTIEE</sequence>
<evidence type="ECO:0000313" key="4">
    <source>
        <dbReference type="Proteomes" id="UP000291301"/>
    </source>
</evidence>
<dbReference type="AlphaFoldDB" id="A0A4R0P666"/>
<evidence type="ECO:0008006" key="5">
    <source>
        <dbReference type="Google" id="ProtNLM"/>
    </source>
</evidence>
<evidence type="ECO:0000256" key="1">
    <source>
        <dbReference type="SAM" id="MobiDB-lite"/>
    </source>
</evidence>
<feature type="region of interest" description="Disordered" evidence="1">
    <location>
        <begin position="42"/>
        <end position="64"/>
    </location>
</feature>
<dbReference type="Proteomes" id="UP000291301">
    <property type="component" value="Unassembled WGS sequence"/>
</dbReference>
<feature type="signal peptide" evidence="2">
    <location>
        <begin position="1"/>
        <end position="25"/>
    </location>
</feature>
<reference evidence="3 4" key="1">
    <citation type="journal article" date="2015" name="Antonie Van Leeuwenhoek">
        <title>Oricola cellulosilytica gen. nov., sp. nov., a cellulose-degrading bacterium of the family Phyllobacteriaceae isolated from surface seashore water, and emended descriptions of Mesorhizobium loti and Phyllobacterium myrsinacearum.</title>
        <authorList>
            <person name="Hameed A."/>
            <person name="Shahina M."/>
            <person name="Lai W.A."/>
            <person name="Lin S.Y."/>
            <person name="Young L.S."/>
            <person name="Liu Y.C."/>
            <person name="Hsu Y.H."/>
            <person name="Young C.C."/>
        </authorList>
    </citation>
    <scope>NUCLEOTIDE SEQUENCE [LARGE SCALE GENOMIC DNA]</scope>
    <source>
        <strain evidence="3 4">KCTC 52183</strain>
    </source>
</reference>
<dbReference type="EMBL" id="SJST01000007">
    <property type="protein sequence ID" value="TCD12395.1"/>
    <property type="molecule type" value="Genomic_DNA"/>
</dbReference>
<protein>
    <recommendedName>
        <fullName evidence="5">SHOCT domain-containing protein</fullName>
    </recommendedName>
</protein>
<dbReference type="RefSeq" id="WP_131570564.1">
    <property type="nucleotide sequence ID" value="NZ_JAINFK010000005.1"/>
</dbReference>
<feature type="chain" id="PRO_5020453716" description="SHOCT domain-containing protein" evidence="2">
    <location>
        <begin position="26"/>
        <end position="147"/>
    </location>
</feature>
<evidence type="ECO:0000256" key="2">
    <source>
        <dbReference type="SAM" id="SignalP"/>
    </source>
</evidence>
<dbReference type="OrthoDB" id="8420575at2"/>
<keyword evidence="2" id="KW-0732">Signal</keyword>
<accession>A0A4R0P666</accession>
<feature type="compositionally biased region" description="Low complexity" evidence="1">
    <location>
        <begin position="42"/>
        <end position="58"/>
    </location>
</feature>
<dbReference type="PROSITE" id="PS51257">
    <property type="entry name" value="PROKAR_LIPOPROTEIN"/>
    <property type="match status" value="1"/>
</dbReference>
<organism evidence="3 4">
    <name type="scientific">Oricola cellulosilytica</name>
    <dbReference type="NCBI Taxonomy" id="1429082"/>
    <lineage>
        <taxon>Bacteria</taxon>
        <taxon>Pseudomonadati</taxon>
        <taxon>Pseudomonadota</taxon>
        <taxon>Alphaproteobacteria</taxon>
        <taxon>Hyphomicrobiales</taxon>
        <taxon>Ahrensiaceae</taxon>
        <taxon>Oricola</taxon>
    </lineage>
</organism>
<gene>
    <name evidence="3" type="ORF">E0D97_15460</name>
</gene>
<comment type="caution">
    <text evidence="3">The sequence shown here is derived from an EMBL/GenBank/DDBJ whole genome shotgun (WGS) entry which is preliminary data.</text>
</comment>
<evidence type="ECO:0000313" key="3">
    <source>
        <dbReference type="EMBL" id="TCD12395.1"/>
    </source>
</evidence>
<name>A0A4R0P666_9HYPH</name>